<sequence length="256" mass="26610">MTSLDRFSLEGQVAVVTGGGGGLGSAGAQAMAEAGADIVLIARNRAKLEESATAVEKAGRRALILQADVTEEAALADAAVKAKAAFGRVDILFNNAGITNPQTVLDIDPAEFVRIQQVNVVGAYLSLRAFAPAMIERNYGRIINMGSILSARGMANRAAYCASKAGLANLGAACAFEFGPHGITVNTLAATVIVTDLNRELVRTQPELYDGIVRRTPIGRLGEVEDLLGALLFLASPGSRFVTGQTLFVDGGYTAG</sequence>
<evidence type="ECO:0000256" key="2">
    <source>
        <dbReference type="ARBA" id="ARBA00023002"/>
    </source>
</evidence>
<dbReference type="InterPro" id="IPR002347">
    <property type="entry name" value="SDR_fam"/>
</dbReference>
<comment type="similarity">
    <text evidence="1">Belongs to the short-chain dehydrogenases/reductases (SDR) family.</text>
</comment>
<protein>
    <recommendedName>
        <fullName evidence="3">Ketoreductase domain-containing protein</fullName>
    </recommendedName>
</protein>
<dbReference type="PRINTS" id="PR00081">
    <property type="entry name" value="GDHRDH"/>
</dbReference>
<evidence type="ECO:0000313" key="5">
    <source>
        <dbReference type="Proteomes" id="UP000035287"/>
    </source>
</evidence>
<dbReference type="SUPFAM" id="SSF51735">
    <property type="entry name" value="NAD(P)-binding Rossmann-fold domains"/>
    <property type="match status" value="1"/>
</dbReference>
<name>A0A0G3XFS3_9SPHN</name>
<gene>
    <name evidence="4" type="ORF">AB433_04935</name>
</gene>
<dbReference type="InterPro" id="IPR057326">
    <property type="entry name" value="KR_dom"/>
</dbReference>
<dbReference type="PANTHER" id="PTHR42760:SF115">
    <property type="entry name" value="3-OXOACYL-[ACYL-CARRIER-PROTEIN] REDUCTASE FABG"/>
    <property type="match status" value="1"/>
</dbReference>
<dbReference type="KEGG" id="cna:AB433_04935"/>
<dbReference type="STRING" id="1348774.AB433_04935"/>
<organism evidence="4 5">
    <name type="scientific">Croceicoccus naphthovorans</name>
    <dbReference type="NCBI Taxonomy" id="1348774"/>
    <lineage>
        <taxon>Bacteria</taxon>
        <taxon>Pseudomonadati</taxon>
        <taxon>Pseudomonadota</taxon>
        <taxon>Alphaproteobacteria</taxon>
        <taxon>Sphingomonadales</taxon>
        <taxon>Erythrobacteraceae</taxon>
        <taxon>Croceicoccus</taxon>
    </lineage>
</organism>
<keyword evidence="2" id="KW-0560">Oxidoreductase</keyword>
<dbReference type="Pfam" id="PF13561">
    <property type="entry name" value="adh_short_C2"/>
    <property type="match status" value="1"/>
</dbReference>
<accession>A0A0G3XFS3</accession>
<evidence type="ECO:0000259" key="3">
    <source>
        <dbReference type="SMART" id="SM00822"/>
    </source>
</evidence>
<dbReference type="NCBIfam" id="NF005559">
    <property type="entry name" value="PRK07231.1"/>
    <property type="match status" value="1"/>
</dbReference>
<dbReference type="PANTHER" id="PTHR42760">
    <property type="entry name" value="SHORT-CHAIN DEHYDROGENASES/REDUCTASES FAMILY MEMBER"/>
    <property type="match status" value="1"/>
</dbReference>
<keyword evidence="5" id="KW-1185">Reference proteome</keyword>
<dbReference type="InterPro" id="IPR036291">
    <property type="entry name" value="NAD(P)-bd_dom_sf"/>
</dbReference>
<dbReference type="Gene3D" id="3.40.50.720">
    <property type="entry name" value="NAD(P)-binding Rossmann-like Domain"/>
    <property type="match status" value="1"/>
</dbReference>
<dbReference type="SMART" id="SM00822">
    <property type="entry name" value="PKS_KR"/>
    <property type="match status" value="1"/>
</dbReference>
<dbReference type="GO" id="GO:0016616">
    <property type="term" value="F:oxidoreductase activity, acting on the CH-OH group of donors, NAD or NADP as acceptor"/>
    <property type="evidence" value="ECO:0007669"/>
    <property type="project" value="TreeGrafter"/>
</dbReference>
<feature type="domain" description="Ketoreductase" evidence="3">
    <location>
        <begin position="12"/>
        <end position="191"/>
    </location>
</feature>
<reference evidence="4 5" key="1">
    <citation type="submission" date="2015-06" db="EMBL/GenBank/DDBJ databases">
        <authorList>
            <person name="Zeng Y."/>
            <person name="Huang Y."/>
        </authorList>
    </citation>
    <scope>NUCLEOTIDE SEQUENCE [LARGE SCALE GENOMIC DNA]</scope>
    <source>
        <strain evidence="4 5">PQ-2</strain>
    </source>
</reference>
<dbReference type="EMBL" id="CP011770">
    <property type="protein sequence ID" value="AKM09474.1"/>
    <property type="molecule type" value="Genomic_DNA"/>
</dbReference>
<evidence type="ECO:0000256" key="1">
    <source>
        <dbReference type="ARBA" id="ARBA00006484"/>
    </source>
</evidence>
<dbReference type="RefSeq" id="WP_047820162.1">
    <property type="nucleotide sequence ID" value="NZ_CP011770.1"/>
</dbReference>
<proteinExistence type="inferred from homology"/>
<dbReference type="PRINTS" id="PR00080">
    <property type="entry name" value="SDRFAMILY"/>
</dbReference>
<dbReference type="FunFam" id="3.40.50.720:FF:000084">
    <property type="entry name" value="Short-chain dehydrogenase reductase"/>
    <property type="match status" value="1"/>
</dbReference>
<dbReference type="Proteomes" id="UP000035287">
    <property type="component" value="Chromosome"/>
</dbReference>
<evidence type="ECO:0000313" key="4">
    <source>
        <dbReference type="EMBL" id="AKM09474.1"/>
    </source>
</evidence>
<dbReference type="PATRIC" id="fig|1348774.3.peg.1035"/>
<dbReference type="AlphaFoldDB" id="A0A0G3XFS3"/>